<dbReference type="OrthoDB" id="2232193at2"/>
<evidence type="ECO:0000313" key="2">
    <source>
        <dbReference type="EMBL" id="ERL07994.1"/>
    </source>
</evidence>
<feature type="transmembrane region" description="Helical" evidence="1">
    <location>
        <begin position="92"/>
        <end position="119"/>
    </location>
</feature>
<sequence length="196" mass="22111">MLVELRRFSHGVYLPITVALSMGLFALGYVMQIPAYPDGVDLEGTLLGTYVVLTQLGVFILPALAASYVCLDFSEKSILFYQDLGMGSVRYFVAKDLCLILFFTLGATIGLSVTCLHFGDFRPFLSMLLHFVAVIVTYFSFYTMLACILGTFIRSYFVSFIYSLVALYVALSNKSLRFLQFFEQNGFVYKDLERNI</sequence>
<organism evidence="2 3">
    <name type="scientific">Olsenella profusa F0195</name>
    <dbReference type="NCBI Taxonomy" id="1125712"/>
    <lineage>
        <taxon>Bacteria</taxon>
        <taxon>Bacillati</taxon>
        <taxon>Actinomycetota</taxon>
        <taxon>Coriobacteriia</taxon>
        <taxon>Coriobacteriales</taxon>
        <taxon>Atopobiaceae</taxon>
        <taxon>Olsenella</taxon>
    </lineage>
</organism>
<dbReference type="AlphaFoldDB" id="U2T4L5"/>
<gene>
    <name evidence="2" type="ORF">HMPREF1316_2474</name>
</gene>
<feature type="non-terminal residue" evidence="2">
    <location>
        <position position="196"/>
    </location>
</feature>
<keyword evidence="1" id="KW-0812">Transmembrane</keyword>
<keyword evidence="3" id="KW-1185">Reference proteome</keyword>
<dbReference type="Proteomes" id="UP000016638">
    <property type="component" value="Unassembled WGS sequence"/>
</dbReference>
<proteinExistence type="predicted"/>
<keyword evidence="1" id="KW-1133">Transmembrane helix</keyword>
<dbReference type="eggNOG" id="ENOG5033PQ0">
    <property type="taxonomic scope" value="Bacteria"/>
</dbReference>
<feature type="transmembrane region" description="Helical" evidence="1">
    <location>
        <begin position="12"/>
        <end position="30"/>
    </location>
</feature>
<name>U2T4L5_9ACTN</name>
<reference evidence="2 3" key="1">
    <citation type="submission" date="2013-08" db="EMBL/GenBank/DDBJ databases">
        <authorList>
            <person name="Durkin A.S."/>
            <person name="Haft D.R."/>
            <person name="McCorrison J."/>
            <person name="Torralba M."/>
            <person name="Gillis M."/>
            <person name="Haft D.H."/>
            <person name="Methe B."/>
            <person name="Sutton G."/>
            <person name="Nelson K.E."/>
        </authorList>
    </citation>
    <scope>NUCLEOTIDE SEQUENCE [LARGE SCALE GENOMIC DNA]</scope>
    <source>
        <strain evidence="2 3">F0195</strain>
    </source>
</reference>
<evidence type="ECO:0000256" key="1">
    <source>
        <dbReference type="SAM" id="Phobius"/>
    </source>
</evidence>
<dbReference type="RefSeq" id="WP_021726349.1">
    <property type="nucleotide sequence ID" value="NZ_AWEZ01000048.1"/>
</dbReference>
<evidence type="ECO:0000313" key="3">
    <source>
        <dbReference type="Proteomes" id="UP000016638"/>
    </source>
</evidence>
<evidence type="ECO:0008006" key="4">
    <source>
        <dbReference type="Google" id="ProtNLM"/>
    </source>
</evidence>
<feature type="transmembrane region" description="Helical" evidence="1">
    <location>
        <begin position="125"/>
        <end position="145"/>
    </location>
</feature>
<comment type="caution">
    <text evidence="2">The sequence shown here is derived from an EMBL/GenBank/DDBJ whole genome shotgun (WGS) entry which is preliminary data.</text>
</comment>
<feature type="transmembrane region" description="Helical" evidence="1">
    <location>
        <begin position="50"/>
        <end position="71"/>
    </location>
</feature>
<dbReference type="EMBL" id="AWEZ01000048">
    <property type="protein sequence ID" value="ERL07994.1"/>
    <property type="molecule type" value="Genomic_DNA"/>
</dbReference>
<dbReference type="STRING" id="1125712.HMPREF1316_2474"/>
<protein>
    <recommendedName>
        <fullName evidence="4">ABC-2 family transporter protein</fullName>
    </recommendedName>
</protein>
<keyword evidence="1" id="KW-0472">Membrane</keyword>
<accession>U2T4L5</accession>
<feature type="transmembrane region" description="Helical" evidence="1">
    <location>
        <begin position="152"/>
        <end position="171"/>
    </location>
</feature>